<evidence type="ECO:0008006" key="6">
    <source>
        <dbReference type="Google" id="ProtNLM"/>
    </source>
</evidence>
<organism evidence="4 5">
    <name type="scientific">Ignisphaera aggregans (strain DSM 17230 / JCM 13409 / AQ1.S1)</name>
    <dbReference type="NCBI Taxonomy" id="583356"/>
    <lineage>
        <taxon>Archaea</taxon>
        <taxon>Thermoproteota</taxon>
        <taxon>Thermoprotei</taxon>
        <taxon>Desulfurococcales</taxon>
        <taxon>Desulfurococcaceae</taxon>
        <taxon>Ignisphaera</taxon>
    </lineage>
</organism>
<evidence type="ECO:0000313" key="4">
    <source>
        <dbReference type="EMBL" id="ADM27835.1"/>
    </source>
</evidence>
<dbReference type="AlphaFoldDB" id="E0SNN9"/>
<protein>
    <recommendedName>
        <fullName evidence="6">V-type ATP synthase subunit F</fullName>
    </recommendedName>
</protein>
<evidence type="ECO:0000256" key="3">
    <source>
        <dbReference type="ARBA" id="ARBA00023065"/>
    </source>
</evidence>
<gene>
    <name evidence="4" type="ordered locus">Igag_1021</name>
</gene>
<dbReference type="Pfam" id="PF01990">
    <property type="entry name" value="ATP-synt_F"/>
    <property type="match status" value="1"/>
</dbReference>
<dbReference type="GO" id="GO:0046961">
    <property type="term" value="F:proton-transporting ATPase activity, rotational mechanism"/>
    <property type="evidence" value="ECO:0007669"/>
    <property type="project" value="InterPro"/>
</dbReference>
<keyword evidence="5" id="KW-1185">Reference proteome</keyword>
<accession>E0SNN9</accession>
<dbReference type="HOGENOM" id="CLU_2204089_0_0_2"/>
<keyword evidence="3" id="KW-0406">Ion transport</keyword>
<evidence type="ECO:0000313" key="5">
    <source>
        <dbReference type="Proteomes" id="UP000001304"/>
    </source>
</evidence>
<sequence>MKVFTRKIAAIVDKRFSPLMRILGIDNVYEVDSPENIVEIVKKIYEDRSIGIVIVQQSFAKYVMREGSDIYPIFIAIPDSLEYLSVQPIEFYRSLVRRYIGYEIYIS</sequence>
<dbReference type="SUPFAM" id="SSF159468">
    <property type="entry name" value="AtpF-like"/>
    <property type="match status" value="1"/>
</dbReference>
<dbReference type="BioCyc" id="IAGG583356:GHAH-1003-MONOMER"/>
<evidence type="ECO:0000256" key="1">
    <source>
        <dbReference type="ARBA" id="ARBA00010148"/>
    </source>
</evidence>
<dbReference type="Proteomes" id="UP000001304">
    <property type="component" value="Chromosome"/>
</dbReference>
<keyword evidence="2" id="KW-0813">Transport</keyword>
<name>E0SNN9_IGNAA</name>
<dbReference type="STRING" id="583356.Igag_1021"/>
<evidence type="ECO:0000256" key="2">
    <source>
        <dbReference type="ARBA" id="ARBA00022448"/>
    </source>
</evidence>
<dbReference type="EMBL" id="CP002098">
    <property type="protein sequence ID" value="ADM27835.1"/>
    <property type="molecule type" value="Genomic_DNA"/>
</dbReference>
<comment type="similarity">
    <text evidence="1">Belongs to the V-ATPase F subunit family.</text>
</comment>
<dbReference type="InterPro" id="IPR036906">
    <property type="entry name" value="ATPase_V1_fsu_sf"/>
</dbReference>
<dbReference type="Gene3D" id="3.40.50.10580">
    <property type="entry name" value="ATPase, V1 complex, subunit F"/>
    <property type="match status" value="1"/>
</dbReference>
<dbReference type="KEGG" id="iag:Igag_1021"/>
<proteinExistence type="inferred from homology"/>
<dbReference type="InterPro" id="IPR008218">
    <property type="entry name" value="ATPase_V1-cplx_f_g_su"/>
</dbReference>
<reference evidence="4 5" key="1">
    <citation type="journal article" date="2010" name="Stand. Genomic Sci.">
        <title>Complete genome sequence of Ignisphaera aggregans type strain (AQ1.S1).</title>
        <authorList>
            <person name="Goker M."/>
            <person name="Held B."/>
            <person name="Lapidus A."/>
            <person name="Nolan M."/>
            <person name="Spring S."/>
            <person name="Yasawong M."/>
            <person name="Lucas S."/>
            <person name="Glavina Del Rio T."/>
            <person name="Tice H."/>
            <person name="Cheng J.F."/>
            <person name="Goodwin L."/>
            <person name="Tapia R."/>
            <person name="Pitluck S."/>
            <person name="Liolios K."/>
            <person name="Ivanova N."/>
            <person name="Mavromatis K."/>
            <person name="Mikhailova N."/>
            <person name="Pati A."/>
            <person name="Chen A."/>
            <person name="Palaniappan K."/>
            <person name="Brambilla E."/>
            <person name="Land M."/>
            <person name="Hauser L."/>
            <person name="Chang Y.J."/>
            <person name="Jeffries C.D."/>
            <person name="Brettin T."/>
            <person name="Detter J.C."/>
            <person name="Han C."/>
            <person name="Rohde M."/>
            <person name="Sikorski J."/>
            <person name="Woyke T."/>
            <person name="Bristow J."/>
            <person name="Eisen J.A."/>
            <person name="Markowitz V."/>
            <person name="Hugenholtz P."/>
            <person name="Kyrpides N.C."/>
            <person name="Klenk H.P."/>
        </authorList>
    </citation>
    <scope>NUCLEOTIDE SEQUENCE [LARGE SCALE GENOMIC DNA]</scope>
    <source>
        <strain evidence="5">DSM 17230 / JCM 13409 / AQ1.S1</strain>
    </source>
</reference>